<dbReference type="EC" id="3.5.1.4" evidence="3"/>
<dbReference type="InterPro" id="IPR020556">
    <property type="entry name" value="Amidase_CS"/>
</dbReference>
<keyword evidence="3" id="KW-0378">Hydrolase</keyword>
<dbReference type="AlphaFoldDB" id="F7YY68"/>
<dbReference type="STRING" id="688269.Theth_0801"/>
<dbReference type="Pfam" id="PF01425">
    <property type="entry name" value="Amidase"/>
    <property type="match status" value="1"/>
</dbReference>
<name>F7YY68_9THEM</name>
<dbReference type="Proteomes" id="UP000006804">
    <property type="component" value="Chromosome"/>
</dbReference>
<gene>
    <name evidence="3" type="ORF">Theth_0801</name>
</gene>
<accession>F7YY68</accession>
<dbReference type="InterPro" id="IPR036928">
    <property type="entry name" value="AS_sf"/>
</dbReference>
<comment type="similarity">
    <text evidence="1">Belongs to the amidase family.</text>
</comment>
<dbReference type="SUPFAM" id="SSF75304">
    <property type="entry name" value="Amidase signature (AS) enzymes"/>
    <property type="match status" value="1"/>
</dbReference>
<reference evidence="3 4" key="1">
    <citation type="submission" date="2010-11" db="EMBL/GenBank/DDBJ databases">
        <title>The complete genome of Thermotoga thermarum DSM 5069.</title>
        <authorList>
            <consortium name="US DOE Joint Genome Institute (JGI-PGF)"/>
            <person name="Lucas S."/>
            <person name="Copeland A."/>
            <person name="Lapidus A."/>
            <person name="Bruce D."/>
            <person name="Goodwin L."/>
            <person name="Pitluck S."/>
            <person name="Kyrpides N."/>
            <person name="Mavromatis K."/>
            <person name="Ivanova N."/>
            <person name="Zeytun A."/>
            <person name="Brettin T."/>
            <person name="Detter J.C."/>
            <person name="Tapia R."/>
            <person name="Han C."/>
            <person name="Land M."/>
            <person name="Hauser L."/>
            <person name="Markowitz V."/>
            <person name="Cheng J.-F."/>
            <person name="Hugenholtz P."/>
            <person name="Woyke T."/>
            <person name="Wu D."/>
            <person name="Spring S."/>
            <person name="Schroeder M."/>
            <person name="Brambilla E."/>
            <person name="Klenk H.-P."/>
            <person name="Eisen J.A."/>
        </authorList>
    </citation>
    <scope>NUCLEOTIDE SEQUENCE [LARGE SCALE GENOMIC DNA]</scope>
    <source>
        <strain evidence="3 4">DSM 5069</strain>
    </source>
</reference>
<dbReference type="PATRIC" id="fig|688269.3.peg.825"/>
<dbReference type="InterPro" id="IPR000120">
    <property type="entry name" value="Amidase"/>
</dbReference>
<dbReference type="KEGG" id="tta:Theth_0801"/>
<dbReference type="Gene3D" id="3.90.1300.10">
    <property type="entry name" value="Amidase signature (AS) domain"/>
    <property type="match status" value="1"/>
</dbReference>
<feature type="domain" description="Amidase" evidence="2">
    <location>
        <begin position="29"/>
        <end position="440"/>
    </location>
</feature>
<sequence length="452" mass="49646">MGRRYRLVSDMTITEAIRMISKRKVGIVELVNLCLENIHKNQDLNAFITCMEEQALEEAKEKEKVAKNADFEKQPLLGIPIAVKDLIDVKGVPTTAGSLFFKENIAKEDAFVVKLLRKAGAIIVGKTNLHEIALGVTNNNPHFGPCRNPYDKSKISGGSSGGSAVAVATGMALAALGTDTGGSIRIPAALCGVVGLKPTYGVVSTSGVIPLAWHLDHVGPITSSVEDAHLIFRITRKYDRNNPYSVTRVYKVKRNLSRLRVAVAVGEYIEEADQRILELVRDIAKSLEKMGFSVEQKKLDWLKDLAAANVLMTQVEAATFHKERLLKNPEMFGSDVRERLMQGLNTSGTDYALARKTQTEAKHIFREFFKEYDLILLPTTPITAPPIEGENAVAMARKLTRFTAPFNISGLPALTVPVGFVDGLPAGVQLVASWFEEELLFFVGQKIESIVK</sequence>
<evidence type="ECO:0000313" key="3">
    <source>
        <dbReference type="EMBL" id="AEH50885.1"/>
    </source>
</evidence>
<keyword evidence="4" id="KW-1185">Reference proteome</keyword>
<dbReference type="eggNOG" id="COG0154">
    <property type="taxonomic scope" value="Bacteria"/>
</dbReference>
<dbReference type="PANTHER" id="PTHR11895">
    <property type="entry name" value="TRANSAMIDASE"/>
    <property type="match status" value="1"/>
</dbReference>
<dbReference type="InterPro" id="IPR023631">
    <property type="entry name" value="Amidase_dom"/>
</dbReference>
<dbReference type="HOGENOM" id="CLU_009600_0_3_0"/>
<dbReference type="PROSITE" id="PS00571">
    <property type="entry name" value="AMIDASES"/>
    <property type="match status" value="1"/>
</dbReference>
<evidence type="ECO:0000259" key="2">
    <source>
        <dbReference type="Pfam" id="PF01425"/>
    </source>
</evidence>
<dbReference type="GO" id="GO:0004040">
    <property type="term" value="F:amidase activity"/>
    <property type="evidence" value="ECO:0007669"/>
    <property type="project" value="UniProtKB-EC"/>
</dbReference>
<proteinExistence type="inferred from homology"/>
<organism evidence="3 4">
    <name type="scientific">Pseudothermotoga thermarum DSM 5069</name>
    <dbReference type="NCBI Taxonomy" id="688269"/>
    <lineage>
        <taxon>Bacteria</taxon>
        <taxon>Thermotogati</taxon>
        <taxon>Thermotogota</taxon>
        <taxon>Thermotogae</taxon>
        <taxon>Thermotogales</taxon>
        <taxon>Thermotogaceae</taxon>
        <taxon>Pseudothermotoga</taxon>
    </lineage>
</organism>
<dbReference type="PANTHER" id="PTHR11895:SF7">
    <property type="entry name" value="GLUTAMYL-TRNA(GLN) AMIDOTRANSFERASE SUBUNIT A, MITOCHONDRIAL"/>
    <property type="match status" value="1"/>
</dbReference>
<protein>
    <submittedName>
        <fullName evidence="3">Amidase</fullName>
        <ecNumber evidence="3">3.5.1.4</ecNumber>
    </submittedName>
</protein>
<evidence type="ECO:0000313" key="4">
    <source>
        <dbReference type="Proteomes" id="UP000006804"/>
    </source>
</evidence>
<evidence type="ECO:0000256" key="1">
    <source>
        <dbReference type="ARBA" id="ARBA00009199"/>
    </source>
</evidence>
<dbReference type="EMBL" id="CP002351">
    <property type="protein sequence ID" value="AEH50885.1"/>
    <property type="molecule type" value="Genomic_DNA"/>
</dbReference>